<protein>
    <recommendedName>
        <fullName evidence="5">AtC3H23-like CCCH zinc finger domain-containing protein</fullName>
    </recommendedName>
</protein>
<sequence>MDVADMYALLVQGNSALGGGGYLADPTTWGAWAHEGHRLWASMSEEFWVYVYKVRRCPQPCSHDWTACPYAHKGERARRRDPRRFAYVAVSCPDYRAQAQAQLAAGGGQPPPSCRRGLKCRYAHGVFELWLHPSRFRTRMCEAGRRCPRPICFFAHLPAELRVHDHIAAGALSLPMISLPPSPPRLLQRAPSPPLASPLPAAVSRGQMFDDLTLQSTHKQNRLRLLSLYSAVAADTVFSSAATSAAAVAATAAAAAAATVPTLMALPAGGGEDAKGVRCAEEEDSVMNDYQYPHVDLIMDLVS</sequence>
<dbReference type="InterPro" id="IPR045234">
    <property type="entry name" value="Unkempt-like"/>
</dbReference>
<evidence type="ECO:0000256" key="1">
    <source>
        <dbReference type="ARBA" id="ARBA00022723"/>
    </source>
</evidence>
<accession>A0AAD8T9W9</accession>
<keyword evidence="1" id="KW-0479">Metal-binding</keyword>
<keyword evidence="7" id="KW-1185">Reference proteome</keyword>
<reference evidence="6" key="1">
    <citation type="submission" date="2023-07" db="EMBL/GenBank/DDBJ databases">
        <title>A chromosome-level genome assembly of Lolium multiflorum.</title>
        <authorList>
            <person name="Chen Y."/>
            <person name="Copetti D."/>
            <person name="Kolliker R."/>
            <person name="Studer B."/>
        </authorList>
    </citation>
    <scope>NUCLEOTIDE SEQUENCE</scope>
    <source>
        <strain evidence="6">02402/16</strain>
        <tissue evidence="6">Leaf</tissue>
    </source>
</reference>
<dbReference type="PANTHER" id="PTHR14493:SF146">
    <property type="entry name" value="OS07G0668600 PROTEIN"/>
    <property type="match status" value="1"/>
</dbReference>
<evidence type="ECO:0000256" key="2">
    <source>
        <dbReference type="ARBA" id="ARBA00022771"/>
    </source>
</evidence>
<dbReference type="PANTHER" id="PTHR14493">
    <property type="entry name" value="UNKEMPT FAMILY MEMBER"/>
    <property type="match status" value="1"/>
</dbReference>
<dbReference type="Proteomes" id="UP001231189">
    <property type="component" value="Unassembled WGS sequence"/>
</dbReference>
<dbReference type="Gene3D" id="3.30.1370.210">
    <property type="match status" value="1"/>
</dbReference>
<proteinExistence type="predicted"/>
<dbReference type="EMBL" id="JAUUTY010000002">
    <property type="protein sequence ID" value="KAK1678088.1"/>
    <property type="molecule type" value="Genomic_DNA"/>
</dbReference>
<name>A0AAD8T9W9_LOLMU</name>
<feature type="domain" description="AtC3H23-like CCCH zinc finger" evidence="5">
    <location>
        <begin position="46"/>
        <end position="79"/>
    </location>
</feature>
<keyword evidence="2" id="KW-0863">Zinc-finger</keyword>
<dbReference type="InterPro" id="IPR057444">
    <property type="entry name" value="Znf-CCCH_AtC3H23-like"/>
</dbReference>
<evidence type="ECO:0000256" key="3">
    <source>
        <dbReference type="ARBA" id="ARBA00022833"/>
    </source>
</evidence>
<keyword evidence="4" id="KW-0238">DNA-binding</keyword>
<evidence type="ECO:0000313" key="7">
    <source>
        <dbReference type="Proteomes" id="UP001231189"/>
    </source>
</evidence>
<gene>
    <name evidence="6" type="ORF">QYE76_038936</name>
</gene>
<evidence type="ECO:0000256" key="4">
    <source>
        <dbReference type="ARBA" id="ARBA00023125"/>
    </source>
</evidence>
<dbReference type="GO" id="GO:0003677">
    <property type="term" value="F:DNA binding"/>
    <property type="evidence" value="ECO:0007669"/>
    <property type="project" value="UniProtKB-KW"/>
</dbReference>
<organism evidence="6 7">
    <name type="scientific">Lolium multiflorum</name>
    <name type="common">Italian ryegrass</name>
    <name type="synonym">Lolium perenne subsp. multiflorum</name>
    <dbReference type="NCBI Taxonomy" id="4521"/>
    <lineage>
        <taxon>Eukaryota</taxon>
        <taxon>Viridiplantae</taxon>
        <taxon>Streptophyta</taxon>
        <taxon>Embryophyta</taxon>
        <taxon>Tracheophyta</taxon>
        <taxon>Spermatophyta</taxon>
        <taxon>Magnoliopsida</taxon>
        <taxon>Liliopsida</taxon>
        <taxon>Poales</taxon>
        <taxon>Poaceae</taxon>
        <taxon>BOP clade</taxon>
        <taxon>Pooideae</taxon>
        <taxon>Poodae</taxon>
        <taxon>Poeae</taxon>
        <taxon>Poeae Chloroplast Group 2 (Poeae type)</taxon>
        <taxon>Loliodinae</taxon>
        <taxon>Loliinae</taxon>
        <taxon>Lolium</taxon>
    </lineage>
</organism>
<evidence type="ECO:0000313" key="6">
    <source>
        <dbReference type="EMBL" id="KAK1678088.1"/>
    </source>
</evidence>
<comment type="caution">
    <text evidence="6">The sequence shown here is derived from an EMBL/GenBank/DDBJ whole genome shotgun (WGS) entry which is preliminary data.</text>
</comment>
<dbReference type="GO" id="GO:0008270">
    <property type="term" value="F:zinc ion binding"/>
    <property type="evidence" value="ECO:0007669"/>
    <property type="project" value="UniProtKB-KW"/>
</dbReference>
<keyword evidence="3" id="KW-0862">Zinc</keyword>
<evidence type="ECO:0000259" key="5">
    <source>
        <dbReference type="Pfam" id="PF25512"/>
    </source>
</evidence>
<dbReference type="Pfam" id="PF25512">
    <property type="entry name" value="zf-CCCH_AtC3H23"/>
    <property type="match status" value="1"/>
</dbReference>
<dbReference type="AlphaFoldDB" id="A0AAD8T9W9"/>